<protein>
    <submittedName>
        <fullName evidence="2">Uncharacterized protein</fullName>
    </submittedName>
</protein>
<feature type="signal peptide" evidence="1">
    <location>
        <begin position="1"/>
        <end position="18"/>
    </location>
</feature>
<organism evidence="2 3">
    <name type="scientific">Spirosoma soli</name>
    <dbReference type="NCBI Taxonomy" id="1770529"/>
    <lineage>
        <taxon>Bacteria</taxon>
        <taxon>Pseudomonadati</taxon>
        <taxon>Bacteroidota</taxon>
        <taxon>Cytophagia</taxon>
        <taxon>Cytophagales</taxon>
        <taxon>Cytophagaceae</taxon>
        <taxon>Spirosoma</taxon>
    </lineage>
</organism>
<keyword evidence="1" id="KW-0732">Signal</keyword>
<dbReference type="EMBL" id="JBHULN010000004">
    <property type="protein sequence ID" value="MFD2570587.1"/>
    <property type="molecule type" value="Genomic_DNA"/>
</dbReference>
<proteinExistence type="predicted"/>
<sequence>MKRILVGIVVAMSNVALGQTTEDPAATLRLNNLNTPASGPLIFRVDSRYEGQQGTPYLLTSWSNGQVSLRDGRQYKEVPLKFDAYRQELIMLRPKSGNDSIIIARPTVARFLLTSPDGQSYLFSRYPMIKTTDDQLKEGYFLVLYEGKTALLKRVVKTLKKADYKGGYSADVRYDAYADANSYYVLKPDQTLSKVKLSEKSLLDALSDRQEPLKSFIKQEKLSLKTENDAITLVKQYDSL</sequence>
<name>A0ABW5M215_9BACT</name>
<feature type="chain" id="PRO_5047344969" evidence="1">
    <location>
        <begin position="19"/>
        <end position="240"/>
    </location>
</feature>
<gene>
    <name evidence="2" type="ORF">ACFSUS_08085</name>
</gene>
<dbReference type="RefSeq" id="WP_381521400.1">
    <property type="nucleotide sequence ID" value="NZ_JBHULN010000004.1"/>
</dbReference>
<keyword evidence="3" id="KW-1185">Reference proteome</keyword>
<dbReference type="Proteomes" id="UP001597469">
    <property type="component" value="Unassembled WGS sequence"/>
</dbReference>
<reference evidence="3" key="1">
    <citation type="journal article" date="2019" name="Int. J. Syst. Evol. Microbiol.">
        <title>The Global Catalogue of Microorganisms (GCM) 10K type strain sequencing project: providing services to taxonomists for standard genome sequencing and annotation.</title>
        <authorList>
            <consortium name="The Broad Institute Genomics Platform"/>
            <consortium name="The Broad Institute Genome Sequencing Center for Infectious Disease"/>
            <person name="Wu L."/>
            <person name="Ma J."/>
        </authorList>
    </citation>
    <scope>NUCLEOTIDE SEQUENCE [LARGE SCALE GENOMIC DNA]</scope>
    <source>
        <strain evidence="3">KCTC 42805</strain>
    </source>
</reference>
<accession>A0ABW5M215</accession>
<evidence type="ECO:0000313" key="2">
    <source>
        <dbReference type="EMBL" id="MFD2570587.1"/>
    </source>
</evidence>
<comment type="caution">
    <text evidence="2">The sequence shown here is derived from an EMBL/GenBank/DDBJ whole genome shotgun (WGS) entry which is preliminary data.</text>
</comment>
<evidence type="ECO:0000256" key="1">
    <source>
        <dbReference type="SAM" id="SignalP"/>
    </source>
</evidence>
<evidence type="ECO:0000313" key="3">
    <source>
        <dbReference type="Proteomes" id="UP001597469"/>
    </source>
</evidence>